<dbReference type="InterPro" id="IPR012334">
    <property type="entry name" value="Pectin_lyas_fold"/>
</dbReference>
<keyword evidence="3" id="KW-1185">Reference proteome</keyword>
<dbReference type="Gene3D" id="2.160.20.10">
    <property type="entry name" value="Single-stranded right-handed beta-helix, Pectin lyase-like"/>
    <property type="match status" value="2"/>
</dbReference>
<feature type="region of interest" description="Disordered" evidence="1">
    <location>
        <begin position="1"/>
        <end position="35"/>
    </location>
</feature>
<dbReference type="SUPFAM" id="SSF49785">
    <property type="entry name" value="Galactose-binding domain-like"/>
    <property type="match status" value="1"/>
</dbReference>
<dbReference type="EMBL" id="JAHCVJ010000009">
    <property type="protein sequence ID" value="MBT0666186.1"/>
    <property type="molecule type" value="Genomic_DNA"/>
</dbReference>
<dbReference type="InterPro" id="IPR008979">
    <property type="entry name" value="Galactose-bd-like_sf"/>
</dbReference>
<reference evidence="2 3" key="1">
    <citation type="submission" date="2021-05" db="EMBL/GenBank/DDBJ databases">
        <title>The draft genome of Geobacter pelophilus DSM 12255.</title>
        <authorList>
            <person name="Xu Z."/>
            <person name="Masuda Y."/>
            <person name="Itoh H."/>
            <person name="Senoo K."/>
        </authorList>
    </citation>
    <scope>NUCLEOTIDE SEQUENCE [LARGE SCALE GENOMIC DNA]</scope>
    <source>
        <strain evidence="2 3">DSM 12255</strain>
    </source>
</reference>
<evidence type="ECO:0000256" key="1">
    <source>
        <dbReference type="SAM" id="MobiDB-lite"/>
    </source>
</evidence>
<protein>
    <recommendedName>
        <fullName evidence="4">Right handed beta helix region</fullName>
    </recommendedName>
</protein>
<evidence type="ECO:0000313" key="2">
    <source>
        <dbReference type="EMBL" id="MBT0666186.1"/>
    </source>
</evidence>
<name>A0AAW4LCP3_9BACT</name>
<sequence>MPQKSQEESPVELPPDLGTRPVDQPPDGITAPSGSTTYYVSISGDDANDGTSPQTPWRSIFKLNRTSFAPGDTILFKRGDVWDGANAAPIVPRTSGSAGRAIVWGAYGSGPKPVITFAANRNNPEDWTDEGGNIWSTGGITLTAGELLANPDLSMNAAGWYSQCLDGGASCSFTGWTGLADESEATPGAYKFVVEQRGTTPANVQMYTASSSPVSLIQGSYYLLTFRAKATAAFTIPDIIVRSGGEDVTSGMYVKQLAVGTDWTTCRFMFRADRTTTIAVINMLLGGITGIPDGTTLLIDSMSLREIADQDFFGMYHSANIIFNTSSGGTTTGKLVISGQLAGQGEWYQSSADRKIRVYSAGNPATFYQGGISIVNGSPKTGFYIIGKNFHTVEQLDFYALPSAWYGYDVSDHTIQYCTARYTGGNLMVDRYDYNWGSGAVLARAGESVGATGNVANWVVRYNDFSQTYDCNVTWQNTAANKKADNIWVYYNILGSAHYNIEFGWNGAGSSMSNIYIYNNTMYDAGKEWSANQRPDEPVSTHDAHIKCWNSPANSSNIYIRNNIMDRAVSQMLYFSDWSQWSGILSMSNNLYFSIPAKLARTSGNNYVSLADWQAFSNMDSSSLVVDPLFISKELRDFRLQSLSPARNAGTNEELLFDFARNSVPASRPAIGAFEY</sequence>
<comment type="caution">
    <text evidence="2">The sequence shown here is derived from an EMBL/GenBank/DDBJ whole genome shotgun (WGS) entry which is preliminary data.</text>
</comment>
<dbReference type="RefSeq" id="WP_214172958.1">
    <property type="nucleotide sequence ID" value="NZ_JAHCVJ010000009.1"/>
</dbReference>
<accession>A0AAW4LCP3</accession>
<gene>
    <name evidence="2" type="ORF">KI809_17885</name>
</gene>
<organism evidence="2 3">
    <name type="scientific">Geoanaerobacter pelophilus</name>
    <dbReference type="NCBI Taxonomy" id="60036"/>
    <lineage>
        <taxon>Bacteria</taxon>
        <taxon>Pseudomonadati</taxon>
        <taxon>Thermodesulfobacteriota</taxon>
        <taxon>Desulfuromonadia</taxon>
        <taxon>Geobacterales</taxon>
        <taxon>Geobacteraceae</taxon>
        <taxon>Geoanaerobacter</taxon>
    </lineage>
</organism>
<evidence type="ECO:0000313" key="3">
    <source>
        <dbReference type="Proteomes" id="UP000811899"/>
    </source>
</evidence>
<evidence type="ECO:0008006" key="4">
    <source>
        <dbReference type="Google" id="ProtNLM"/>
    </source>
</evidence>
<dbReference type="SUPFAM" id="SSF51126">
    <property type="entry name" value="Pectin lyase-like"/>
    <property type="match status" value="1"/>
</dbReference>
<dbReference type="Gene3D" id="2.60.120.260">
    <property type="entry name" value="Galactose-binding domain-like"/>
    <property type="match status" value="1"/>
</dbReference>
<proteinExistence type="predicted"/>
<dbReference type="InterPro" id="IPR011050">
    <property type="entry name" value="Pectin_lyase_fold/virulence"/>
</dbReference>
<dbReference type="Proteomes" id="UP000811899">
    <property type="component" value="Unassembled WGS sequence"/>
</dbReference>
<dbReference type="AlphaFoldDB" id="A0AAW4LCP3"/>